<dbReference type="GO" id="GO:0043190">
    <property type="term" value="C:ATP-binding cassette (ABC) transporter complex"/>
    <property type="evidence" value="ECO:0007669"/>
    <property type="project" value="InterPro"/>
</dbReference>
<comment type="caution">
    <text evidence="9">The sequence shown here is derived from an EMBL/GenBank/DDBJ whole genome shotgun (WGS) entry which is preliminary data.</text>
</comment>
<dbReference type="CDD" id="cd06261">
    <property type="entry name" value="TM_PBP2"/>
    <property type="match status" value="1"/>
</dbReference>
<gene>
    <name evidence="9" type="ORF">ET989_02200</name>
</gene>
<dbReference type="PANTHER" id="PTHR30614">
    <property type="entry name" value="MEMBRANE COMPONENT OF AMINO ACID ABC TRANSPORTER"/>
    <property type="match status" value="1"/>
</dbReference>
<dbReference type="NCBIfam" id="TIGR01726">
    <property type="entry name" value="HEQRo_perm_3TM"/>
    <property type="match status" value="1"/>
</dbReference>
<sequence>MSAQAVLFDAPGPKARRRHAILTVLGLLLAAGIFGAFIWRLYETAQLEPQLWTPFLEGQTWTQYLLPGLWRTLQAALVSVVFAIVFGLIFGMGRLSQARPLRWACGVIVEFFRSVPVLLMMTFLFFFMARNFGMPGQTASFWAVIVGLTLYNGSVIAELVRSGVHQLPKGQREAGLAIGLTSAKTLRSIELPQALTAMLPALMSQLVVILKDSALGTAITYPELIAAARQLGSRHGNVIAAYIVVGIIFVLINWLLTVAAGRVERFINRRGHTAAPAKTAASTLVQGGGAPGEFGANIADAVEEEVDDWRDRNQRGRRVADE</sequence>
<evidence type="ECO:0000313" key="9">
    <source>
        <dbReference type="EMBL" id="TBT88766.1"/>
    </source>
</evidence>
<feature type="transmembrane region" description="Helical" evidence="7">
    <location>
        <begin position="103"/>
        <end position="127"/>
    </location>
</feature>
<dbReference type="SUPFAM" id="SSF161098">
    <property type="entry name" value="MetI-like"/>
    <property type="match status" value="1"/>
</dbReference>
<evidence type="ECO:0000256" key="1">
    <source>
        <dbReference type="ARBA" id="ARBA00004651"/>
    </source>
</evidence>
<dbReference type="EMBL" id="SDMQ01000001">
    <property type="protein sequence ID" value="TBT88766.1"/>
    <property type="molecule type" value="Genomic_DNA"/>
</dbReference>
<dbReference type="GO" id="GO:0006865">
    <property type="term" value="P:amino acid transport"/>
    <property type="evidence" value="ECO:0007669"/>
    <property type="project" value="TreeGrafter"/>
</dbReference>
<feature type="domain" description="ABC transmembrane type-1" evidence="8">
    <location>
        <begin position="69"/>
        <end position="256"/>
    </location>
</feature>
<dbReference type="InterPro" id="IPR035906">
    <property type="entry name" value="MetI-like_sf"/>
</dbReference>
<evidence type="ECO:0000256" key="6">
    <source>
        <dbReference type="ARBA" id="ARBA00023136"/>
    </source>
</evidence>
<dbReference type="InterPro" id="IPR000515">
    <property type="entry name" value="MetI-like"/>
</dbReference>
<reference evidence="9 10" key="1">
    <citation type="submission" date="2019-01" db="EMBL/GenBank/DDBJ databases">
        <title>Lactibacter flavus gen. nov., sp. nov., a novel bacterium of the family Propionibacteriaceae isolated from raw milk and dairy products.</title>
        <authorList>
            <person name="Huptas C."/>
            <person name="Wenning M."/>
            <person name="Breitenwieser F."/>
            <person name="Doll E."/>
            <person name="Von Neubeck M."/>
            <person name="Busse H.-J."/>
            <person name="Scherer S."/>
        </authorList>
    </citation>
    <scope>NUCLEOTIDE SEQUENCE [LARGE SCALE GENOMIC DNA]</scope>
    <source>
        <strain evidence="9 10">KCTC 33808</strain>
    </source>
</reference>
<evidence type="ECO:0000256" key="3">
    <source>
        <dbReference type="ARBA" id="ARBA00022475"/>
    </source>
</evidence>
<accession>A0A4Q9KJG2</accession>
<protein>
    <submittedName>
        <fullName evidence="9">Amino acid ABC transporter permease</fullName>
    </submittedName>
</protein>
<comment type="similarity">
    <text evidence="7">Belongs to the binding-protein-dependent transport system permease family.</text>
</comment>
<feature type="transmembrane region" description="Helical" evidence="7">
    <location>
        <begin position="73"/>
        <end position="91"/>
    </location>
</feature>
<evidence type="ECO:0000256" key="4">
    <source>
        <dbReference type="ARBA" id="ARBA00022692"/>
    </source>
</evidence>
<evidence type="ECO:0000259" key="8">
    <source>
        <dbReference type="PROSITE" id="PS50928"/>
    </source>
</evidence>
<keyword evidence="5 7" id="KW-1133">Transmembrane helix</keyword>
<keyword evidence="3" id="KW-1003">Cell membrane</keyword>
<dbReference type="AlphaFoldDB" id="A0A4Q9KJG2"/>
<dbReference type="InterPro" id="IPR043429">
    <property type="entry name" value="ArtM/GltK/GlnP/TcyL/YhdX-like"/>
</dbReference>
<feature type="transmembrane region" description="Helical" evidence="7">
    <location>
        <begin position="20"/>
        <end position="42"/>
    </location>
</feature>
<dbReference type="Pfam" id="PF00528">
    <property type="entry name" value="BPD_transp_1"/>
    <property type="match status" value="1"/>
</dbReference>
<dbReference type="Gene3D" id="1.10.3720.10">
    <property type="entry name" value="MetI-like"/>
    <property type="match status" value="1"/>
</dbReference>
<feature type="transmembrane region" description="Helical" evidence="7">
    <location>
        <begin position="139"/>
        <end position="160"/>
    </location>
</feature>
<keyword evidence="4 7" id="KW-0812">Transmembrane</keyword>
<evidence type="ECO:0000256" key="5">
    <source>
        <dbReference type="ARBA" id="ARBA00022989"/>
    </source>
</evidence>
<evidence type="ECO:0000256" key="2">
    <source>
        <dbReference type="ARBA" id="ARBA00022448"/>
    </source>
</evidence>
<keyword evidence="10" id="KW-1185">Reference proteome</keyword>
<dbReference type="OrthoDB" id="4543034at2"/>
<dbReference type="GO" id="GO:0022857">
    <property type="term" value="F:transmembrane transporter activity"/>
    <property type="evidence" value="ECO:0007669"/>
    <property type="project" value="InterPro"/>
</dbReference>
<dbReference type="Proteomes" id="UP000292373">
    <property type="component" value="Unassembled WGS sequence"/>
</dbReference>
<feature type="transmembrane region" description="Helical" evidence="7">
    <location>
        <begin position="239"/>
        <end position="260"/>
    </location>
</feature>
<dbReference type="RefSeq" id="WP_131166894.1">
    <property type="nucleotide sequence ID" value="NZ_SDMQ01000001.1"/>
</dbReference>
<dbReference type="PROSITE" id="PS50928">
    <property type="entry name" value="ABC_TM1"/>
    <property type="match status" value="1"/>
</dbReference>
<keyword evidence="2 7" id="KW-0813">Transport</keyword>
<proteinExistence type="inferred from homology"/>
<comment type="subcellular location">
    <subcellularLocation>
        <location evidence="1 7">Cell membrane</location>
        <topology evidence="1 7">Multi-pass membrane protein</topology>
    </subcellularLocation>
</comment>
<evidence type="ECO:0000313" key="10">
    <source>
        <dbReference type="Proteomes" id="UP000292373"/>
    </source>
</evidence>
<name>A0A4Q9KJG2_9ACTN</name>
<evidence type="ECO:0000256" key="7">
    <source>
        <dbReference type="RuleBase" id="RU363032"/>
    </source>
</evidence>
<keyword evidence="6 7" id="KW-0472">Membrane</keyword>
<dbReference type="PANTHER" id="PTHR30614:SF21">
    <property type="entry name" value="AMINO ACID ABC TRANSPORTER PERMEASE"/>
    <property type="match status" value="1"/>
</dbReference>
<dbReference type="InterPro" id="IPR010065">
    <property type="entry name" value="AA_ABC_transptr_permease_3TM"/>
</dbReference>
<organism evidence="9 10">
    <name type="scientific">Propioniciclava sinopodophylli</name>
    <dbReference type="NCBI Taxonomy" id="1837344"/>
    <lineage>
        <taxon>Bacteria</taxon>
        <taxon>Bacillati</taxon>
        <taxon>Actinomycetota</taxon>
        <taxon>Actinomycetes</taxon>
        <taxon>Propionibacteriales</taxon>
        <taxon>Propionibacteriaceae</taxon>
        <taxon>Propioniciclava</taxon>
    </lineage>
</organism>